<dbReference type="Pfam" id="PF00294">
    <property type="entry name" value="PfkB"/>
    <property type="match status" value="1"/>
</dbReference>
<organism evidence="12 13">
    <name type="scientific">Sulfobacillus thermotolerans</name>
    <dbReference type="NCBI Taxonomy" id="338644"/>
    <lineage>
        <taxon>Bacteria</taxon>
        <taxon>Bacillati</taxon>
        <taxon>Bacillota</taxon>
        <taxon>Clostridia</taxon>
        <taxon>Eubacteriales</taxon>
        <taxon>Clostridiales Family XVII. Incertae Sedis</taxon>
        <taxon>Sulfobacillus</taxon>
    </lineage>
</organism>
<dbReference type="EMBL" id="CP019454">
    <property type="protein sequence ID" value="AUW94724.1"/>
    <property type="molecule type" value="Genomic_DNA"/>
</dbReference>
<comment type="function">
    <text evidence="9">Catalyzes the phosphorylation of ribose at O-5 in a reaction requiring ATP and magnesium. The resulting D-ribose-5-phosphate can then be used either for sythesis of nucleotides, histidine, and tryptophan, or as a component of the pentose phosphate pathway.</text>
</comment>
<dbReference type="SUPFAM" id="SSF53613">
    <property type="entry name" value="Ribokinase-like"/>
    <property type="match status" value="1"/>
</dbReference>
<comment type="subcellular location">
    <subcellularLocation>
        <location evidence="9">Cytoplasm</location>
    </subcellularLocation>
</comment>
<keyword evidence="6 9" id="KW-0460">Magnesium</keyword>
<comment type="similarity">
    <text evidence="9">Belongs to the carbohydrate kinase PfkB family. Ribokinase subfamily.</text>
</comment>
<evidence type="ECO:0000313" key="13">
    <source>
        <dbReference type="Proteomes" id="UP000325292"/>
    </source>
</evidence>
<dbReference type="NCBIfam" id="TIGR02152">
    <property type="entry name" value="D_ribokin_bact"/>
    <property type="match status" value="1"/>
</dbReference>
<keyword evidence="3 9" id="KW-0547">Nucleotide-binding</keyword>
<dbReference type="InterPro" id="IPR011611">
    <property type="entry name" value="PfkB_dom"/>
</dbReference>
<dbReference type="CDD" id="cd01174">
    <property type="entry name" value="ribokinase"/>
    <property type="match status" value="1"/>
</dbReference>
<comment type="pathway">
    <text evidence="9">Carbohydrate metabolism; D-ribose degradation; D-ribose 5-phosphate from beta-D-ribopyranose: step 2/2.</text>
</comment>
<dbReference type="InterPro" id="IPR002139">
    <property type="entry name" value="Ribo/fructo_kinase"/>
</dbReference>
<comment type="subunit">
    <text evidence="9">Homodimer.</text>
</comment>
<keyword evidence="13" id="KW-1185">Reference proteome</keyword>
<feature type="binding site" evidence="9">
    <location>
        <begin position="219"/>
        <end position="224"/>
    </location>
    <ligand>
        <name>ATP</name>
        <dbReference type="ChEBI" id="CHEBI:30616"/>
    </ligand>
</feature>
<keyword evidence="1 9" id="KW-0808">Transferase</keyword>
<evidence type="ECO:0000256" key="2">
    <source>
        <dbReference type="ARBA" id="ARBA00022723"/>
    </source>
</evidence>
<dbReference type="HAMAP" id="MF_01987">
    <property type="entry name" value="Ribokinase"/>
    <property type="match status" value="1"/>
</dbReference>
<feature type="binding site" evidence="9">
    <location>
        <position position="251"/>
    </location>
    <ligand>
        <name>substrate</name>
    </ligand>
</feature>
<feature type="binding site" evidence="9">
    <location>
        <begin position="10"/>
        <end position="12"/>
    </location>
    <ligand>
        <name>substrate</name>
    </ligand>
</feature>
<evidence type="ECO:0000256" key="1">
    <source>
        <dbReference type="ARBA" id="ARBA00022679"/>
    </source>
</evidence>
<feature type="binding site" evidence="9">
    <location>
        <begin position="250"/>
        <end position="251"/>
    </location>
    <ligand>
        <name>ATP</name>
        <dbReference type="ChEBI" id="CHEBI:30616"/>
    </ligand>
</feature>
<reference evidence="12 13" key="1">
    <citation type="journal article" date="2019" name="Sci. Rep.">
        <title>Sulfobacillus thermotolerans: new insights into resistance and metabolic capacities of acidophilic chemolithotrophs.</title>
        <authorList>
            <person name="Panyushkina A.E."/>
            <person name="Babenko V.V."/>
            <person name="Nikitina A.S."/>
            <person name="Selezneva O.V."/>
            <person name="Tsaplina I.A."/>
            <person name="Letarova M.A."/>
            <person name="Kostryukova E.S."/>
            <person name="Letarov A.V."/>
        </authorList>
    </citation>
    <scope>NUCLEOTIDE SEQUENCE [LARGE SCALE GENOMIC DNA]</scope>
    <source>
        <strain evidence="12 13">Kr1</strain>
    </source>
</reference>
<comment type="caution">
    <text evidence="9">Lacks conserved residue(s) required for the propagation of feature annotation.</text>
</comment>
<dbReference type="PANTHER" id="PTHR10584">
    <property type="entry name" value="SUGAR KINASE"/>
    <property type="match status" value="1"/>
</dbReference>
<feature type="binding site" evidence="9">
    <location>
        <position position="139"/>
    </location>
    <ligand>
        <name>substrate</name>
    </ligand>
</feature>
<feature type="binding site" evidence="9">
    <location>
        <begin position="38"/>
        <end position="42"/>
    </location>
    <ligand>
        <name>substrate</name>
    </ligand>
</feature>
<evidence type="ECO:0000256" key="6">
    <source>
        <dbReference type="ARBA" id="ARBA00022842"/>
    </source>
</evidence>
<gene>
    <name evidence="9" type="primary">rbsK</name>
    <name evidence="12" type="ORF">BXT84_12865</name>
</gene>
<feature type="active site" description="Proton acceptor" evidence="9">
    <location>
        <position position="251"/>
    </location>
</feature>
<proteinExistence type="inferred from homology"/>
<name>A0ABM6RTT6_9FIRM</name>
<evidence type="ECO:0000256" key="4">
    <source>
        <dbReference type="ARBA" id="ARBA00022777"/>
    </source>
</evidence>
<dbReference type="Proteomes" id="UP000325292">
    <property type="component" value="Chromosome"/>
</dbReference>
<feature type="binding site" evidence="9">
    <location>
        <position position="290"/>
    </location>
    <ligand>
        <name>K(+)</name>
        <dbReference type="ChEBI" id="CHEBI:29103"/>
    </ligand>
</feature>
<keyword evidence="2 9" id="KW-0479">Metal-binding</keyword>
<feature type="binding site" evidence="9">
    <location>
        <position position="245"/>
    </location>
    <ligand>
        <name>K(+)</name>
        <dbReference type="ChEBI" id="CHEBI:29103"/>
    </ligand>
</feature>
<evidence type="ECO:0000256" key="10">
    <source>
        <dbReference type="NCBIfam" id="TIGR02152"/>
    </source>
</evidence>
<feature type="binding site" evidence="9">
    <location>
        <position position="284"/>
    </location>
    <ligand>
        <name>K(+)</name>
        <dbReference type="ChEBI" id="CHEBI:29103"/>
    </ligand>
</feature>
<dbReference type="Gene3D" id="3.40.1190.20">
    <property type="match status" value="1"/>
</dbReference>
<evidence type="ECO:0000256" key="7">
    <source>
        <dbReference type="ARBA" id="ARBA00022958"/>
    </source>
</evidence>
<dbReference type="EC" id="2.7.1.15" evidence="9 10"/>
<dbReference type="PANTHER" id="PTHR10584:SF166">
    <property type="entry name" value="RIBOKINASE"/>
    <property type="match status" value="1"/>
</dbReference>
<keyword evidence="8 9" id="KW-0119">Carbohydrate metabolism</keyword>
<protein>
    <recommendedName>
        <fullName evidence="9 10">Ribokinase</fullName>
        <shortName evidence="9">RK</shortName>
        <ecNumber evidence="9 10">2.7.1.15</ecNumber>
    </recommendedName>
</protein>
<evidence type="ECO:0000256" key="5">
    <source>
        <dbReference type="ARBA" id="ARBA00022840"/>
    </source>
</evidence>
<keyword evidence="5 9" id="KW-0067">ATP-binding</keyword>
<evidence type="ECO:0000256" key="8">
    <source>
        <dbReference type="ARBA" id="ARBA00023277"/>
    </source>
</evidence>
<evidence type="ECO:0000256" key="3">
    <source>
        <dbReference type="ARBA" id="ARBA00022741"/>
    </source>
</evidence>
<feature type="binding site" evidence="9">
    <location>
        <position position="247"/>
    </location>
    <ligand>
        <name>K(+)</name>
        <dbReference type="ChEBI" id="CHEBI:29103"/>
    </ligand>
</feature>
<comment type="catalytic activity">
    <reaction evidence="9">
        <text>D-ribose + ATP = D-ribose 5-phosphate + ADP + H(+)</text>
        <dbReference type="Rhea" id="RHEA:13697"/>
        <dbReference type="ChEBI" id="CHEBI:15378"/>
        <dbReference type="ChEBI" id="CHEBI:30616"/>
        <dbReference type="ChEBI" id="CHEBI:47013"/>
        <dbReference type="ChEBI" id="CHEBI:78346"/>
        <dbReference type="ChEBI" id="CHEBI:456216"/>
        <dbReference type="EC" id="2.7.1.15"/>
    </reaction>
</comment>
<feature type="binding site" evidence="9">
    <location>
        <position position="183"/>
    </location>
    <ligand>
        <name>ATP</name>
        <dbReference type="ChEBI" id="CHEBI:30616"/>
    </ligand>
</feature>
<comment type="activity regulation">
    <text evidence="9">Activated by a monovalent cation that binds near, but not in, the active site. The most likely occupant of the site in vivo is potassium. Ion binding induces a conformational change that may alter substrate affinity.</text>
</comment>
<evidence type="ECO:0000313" key="12">
    <source>
        <dbReference type="EMBL" id="AUW94724.1"/>
    </source>
</evidence>
<dbReference type="PRINTS" id="PR00990">
    <property type="entry name" value="RIBOKINASE"/>
</dbReference>
<sequence length="308" mass="31885">MSVLVLGSINLDLVARIDKIPVAGETRIAKSLLTAPGGKGANQALAARRMGAATRLVGMVGDDAFAVQALRILRQDGVDLSSIGVSKTASTGLALITVEPTGQNAITVVPGANYEVGTAALASLERLLTARDILVMQAEIPLDVIERAVLLAKRAGAQVLWDPAPASDHFPASLFKVDIIAPNQSEASVLTGIPVDDVRSAKAASRKLREFGAQIGIVKLGDQGLVWATSRGVFYEAGLPVHAIDAVGAGDVFLGALAARLDVHDVLSDAIHYANAAAALSTTKEGAQPSFPILEAVEQFMKSSPSSL</sequence>
<accession>A0ABM6RTT6</accession>
<evidence type="ECO:0000259" key="11">
    <source>
        <dbReference type="Pfam" id="PF00294"/>
    </source>
</evidence>
<keyword evidence="7 9" id="KW-0630">Potassium</keyword>
<feature type="binding site" evidence="9">
    <location>
        <position position="286"/>
    </location>
    <ligand>
        <name>K(+)</name>
        <dbReference type="ChEBI" id="CHEBI:29103"/>
    </ligand>
</feature>
<comment type="cofactor">
    <cofactor evidence="9">
        <name>Mg(2+)</name>
        <dbReference type="ChEBI" id="CHEBI:18420"/>
    </cofactor>
    <text evidence="9">Requires a divalent cation, most likely magnesium in vivo, as an electrophilic catalyst to aid phosphoryl group transfer. It is the chelate of the metal and the nucleotide that is the actual substrate.</text>
</comment>
<feature type="domain" description="Carbohydrate kinase PfkB" evidence="11">
    <location>
        <begin position="2"/>
        <end position="292"/>
    </location>
</feature>
<feature type="binding site" evidence="9">
    <location>
        <position position="281"/>
    </location>
    <ligand>
        <name>K(+)</name>
        <dbReference type="ChEBI" id="CHEBI:29103"/>
    </ligand>
</feature>
<dbReference type="InterPro" id="IPR029056">
    <property type="entry name" value="Ribokinase-like"/>
</dbReference>
<keyword evidence="9" id="KW-0963">Cytoplasm</keyword>
<evidence type="ECO:0000256" key="9">
    <source>
        <dbReference type="HAMAP-Rule" id="MF_01987"/>
    </source>
</evidence>
<dbReference type="InterPro" id="IPR011877">
    <property type="entry name" value="Ribokinase"/>
</dbReference>
<feature type="binding site" evidence="9">
    <location>
        <position position="275"/>
    </location>
    <ligand>
        <name>ATP</name>
        <dbReference type="ChEBI" id="CHEBI:30616"/>
    </ligand>
</feature>
<keyword evidence="4 9" id="KW-0418">Kinase</keyword>